<dbReference type="PANTHER" id="PTHR42194">
    <property type="entry name" value="UPF0276 PROTEIN HI_1600"/>
    <property type="match status" value="1"/>
</dbReference>
<accession>A0ABV9N9X0</accession>
<evidence type="ECO:0000256" key="1">
    <source>
        <dbReference type="HAMAP-Rule" id="MF_00697"/>
    </source>
</evidence>
<gene>
    <name evidence="2" type="ORF">ACFPB0_00725</name>
</gene>
<comment type="caution">
    <text evidence="2">The sequence shown here is derived from an EMBL/GenBank/DDBJ whole genome shotgun (WGS) entry which is preliminary data.</text>
</comment>
<name>A0ABV9N9X0_9PROT</name>
<dbReference type="SUPFAM" id="SSF51658">
    <property type="entry name" value="Xylose isomerase-like"/>
    <property type="match status" value="1"/>
</dbReference>
<evidence type="ECO:0000313" key="3">
    <source>
        <dbReference type="Proteomes" id="UP001596024"/>
    </source>
</evidence>
<comment type="similarity">
    <text evidence="1">Belongs to the UPF0276 family.</text>
</comment>
<proteinExistence type="inferred from homology"/>
<reference evidence="3" key="1">
    <citation type="journal article" date="2019" name="Int. J. Syst. Evol. Microbiol.">
        <title>The Global Catalogue of Microorganisms (GCM) 10K type strain sequencing project: providing services to taxonomists for standard genome sequencing and annotation.</title>
        <authorList>
            <consortium name="The Broad Institute Genomics Platform"/>
            <consortium name="The Broad Institute Genome Sequencing Center for Infectious Disease"/>
            <person name="Wu L."/>
            <person name="Ma J."/>
        </authorList>
    </citation>
    <scope>NUCLEOTIDE SEQUENCE [LARGE SCALE GENOMIC DNA]</scope>
    <source>
        <strain evidence="3">CCUG 62981</strain>
    </source>
</reference>
<dbReference type="Gene3D" id="3.20.20.150">
    <property type="entry name" value="Divalent-metal-dependent TIM barrel enzymes"/>
    <property type="match status" value="1"/>
</dbReference>
<dbReference type="Proteomes" id="UP001596024">
    <property type="component" value="Unassembled WGS sequence"/>
</dbReference>
<dbReference type="PANTHER" id="PTHR42194:SF1">
    <property type="entry name" value="UPF0276 PROTEIN HI_1600"/>
    <property type="match status" value="1"/>
</dbReference>
<protein>
    <recommendedName>
        <fullName evidence="1">UPF0276 protein ACFPB0_00725</fullName>
    </recommendedName>
</protein>
<dbReference type="NCBIfam" id="NF003818">
    <property type="entry name" value="PRK05409.1"/>
    <property type="match status" value="1"/>
</dbReference>
<dbReference type="EMBL" id="JBHSGQ010000001">
    <property type="protein sequence ID" value="MFC4723803.1"/>
    <property type="molecule type" value="Genomic_DNA"/>
</dbReference>
<dbReference type="Pfam" id="PF05114">
    <property type="entry name" value="MbnB_TglH_ChrH"/>
    <property type="match status" value="1"/>
</dbReference>
<organism evidence="2 3">
    <name type="scientific">Glycocaulis abyssi</name>
    <dbReference type="NCBI Taxonomy" id="1433403"/>
    <lineage>
        <taxon>Bacteria</taxon>
        <taxon>Pseudomonadati</taxon>
        <taxon>Pseudomonadota</taxon>
        <taxon>Alphaproteobacteria</taxon>
        <taxon>Maricaulales</taxon>
        <taxon>Maricaulaceae</taxon>
        <taxon>Glycocaulis</taxon>
    </lineage>
</organism>
<dbReference type="RefSeq" id="WP_382435928.1">
    <property type="nucleotide sequence ID" value="NZ_JBHSGQ010000001.1"/>
</dbReference>
<evidence type="ECO:0000313" key="2">
    <source>
        <dbReference type="EMBL" id="MFC4723803.1"/>
    </source>
</evidence>
<dbReference type="InterPro" id="IPR007801">
    <property type="entry name" value="MbnB/TglH/ChrH"/>
</dbReference>
<keyword evidence="3" id="KW-1185">Reference proteome</keyword>
<dbReference type="InterPro" id="IPR036237">
    <property type="entry name" value="Xyl_isomerase-like_sf"/>
</dbReference>
<sequence>MTGPYPPSAGIGLKPAHYRDVLSVNASGFWVEVHPENYMTPGGPRHQWLAAIREAHPLSLHGVGLSLGGLDRPSRAHLRALRLLAERYAPFEISEHLAWCAHDGEHFADLLPLPYTQAALKRFCEHVDETQEALGRRILIENPALYVALNGEMGEAEFLAETVRRTGCGLLLDVNNVHVTAHNTGRDPYAFINDLPAAAIGEIHLAGHAPDTREPGLLIDTHGASISGEVWALYAKALDRFGAVPTLIERDNDIPPFADLMAERNRAAGMMMAVRAATHREAAHV</sequence>
<dbReference type="HAMAP" id="MF_00697">
    <property type="entry name" value="UPF0276"/>
    <property type="match status" value="1"/>
</dbReference>